<feature type="non-terminal residue" evidence="2">
    <location>
        <position position="1"/>
    </location>
</feature>
<evidence type="ECO:0008006" key="4">
    <source>
        <dbReference type="Google" id="ProtNLM"/>
    </source>
</evidence>
<evidence type="ECO:0000313" key="2">
    <source>
        <dbReference type="EMBL" id="KAF1958114.1"/>
    </source>
</evidence>
<keyword evidence="3" id="KW-1185">Reference proteome</keyword>
<feature type="non-terminal residue" evidence="2">
    <location>
        <position position="218"/>
    </location>
</feature>
<gene>
    <name evidence="2" type="ORF">CC80DRAFT_373204</name>
</gene>
<evidence type="ECO:0000313" key="3">
    <source>
        <dbReference type="Proteomes" id="UP000800035"/>
    </source>
</evidence>
<dbReference type="AlphaFoldDB" id="A0A6A5U0I2"/>
<dbReference type="Pfam" id="PF12824">
    <property type="entry name" value="MRP-L20"/>
    <property type="match status" value="1"/>
</dbReference>
<organism evidence="2 3">
    <name type="scientific">Byssothecium circinans</name>
    <dbReference type="NCBI Taxonomy" id="147558"/>
    <lineage>
        <taxon>Eukaryota</taxon>
        <taxon>Fungi</taxon>
        <taxon>Dikarya</taxon>
        <taxon>Ascomycota</taxon>
        <taxon>Pezizomycotina</taxon>
        <taxon>Dothideomycetes</taxon>
        <taxon>Pleosporomycetidae</taxon>
        <taxon>Pleosporales</taxon>
        <taxon>Massarineae</taxon>
        <taxon>Massarinaceae</taxon>
        <taxon>Byssothecium</taxon>
    </lineage>
</organism>
<sequence>TPATLLPLTQTRHESTTRRHRKLLALPHAPSFAPSTPQPTLIFNPPSAAPSVYHTPLKFLPNGDKRKQLYTSFLTASTQAAYRTSTGSIAQPGTPLYSRTSTSTSASTAAASSAHLPPRPSAALPAPVRAPYEKKYHLTDTDIREMQRLRREDPDTWTRVRLAEKFQCSQFFVGMVAKDGEKAGRVQREHEEARGRWGERRRGARVDRGRRREGWGRD</sequence>
<name>A0A6A5U0I2_9PLEO</name>
<dbReference type="EMBL" id="ML976987">
    <property type="protein sequence ID" value="KAF1958114.1"/>
    <property type="molecule type" value="Genomic_DNA"/>
</dbReference>
<reference evidence="2" key="1">
    <citation type="journal article" date="2020" name="Stud. Mycol.">
        <title>101 Dothideomycetes genomes: a test case for predicting lifestyles and emergence of pathogens.</title>
        <authorList>
            <person name="Haridas S."/>
            <person name="Albert R."/>
            <person name="Binder M."/>
            <person name="Bloem J."/>
            <person name="Labutti K."/>
            <person name="Salamov A."/>
            <person name="Andreopoulos B."/>
            <person name="Baker S."/>
            <person name="Barry K."/>
            <person name="Bills G."/>
            <person name="Bluhm B."/>
            <person name="Cannon C."/>
            <person name="Castanera R."/>
            <person name="Culley D."/>
            <person name="Daum C."/>
            <person name="Ezra D."/>
            <person name="Gonzalez J."/>
            <person name="Henrissat B."/>
            <person name="Kuo A."/>
            <person name="Liang C."/>
            <person name="Lipzen A."/>
            <person name="Lutzoni F."/>
            <person name="Magnuson J."/>
            <person name="Mondo S."/>
            <person name="Nolan M."/>
            <person name="Ohm R."/>
            <person name="Pangilinan J."/>
            <person name="Park H.-J."/>
            <person name="Ramirez L."/>
            <person name="Alfaro M."/>
            <person name="Sun H."/>
            <person name="Tritt A."/>
            <person name="Yoshinaga Y."/>
            <person name="Zwiers L.-H."/>
            <person name="Turgeon B."/>
            <person name="Goodwin S."/>
            <person name="Spatafora J."/>
            <person name="Crous P."/>
            <person name="Grigoriev I."/>
        </authorList>
    </citation>
    <scope>NUCLEOTIDE SEQUENCE</scope>
    <source>
        <strain evidence="2">CBS 675.92</strain>
    </source>
</reference>
<proteinExistence type="predicted"/>
<dbReference type="InterPro" id="IPR024388">
    <property type="entry name" value="Ribosomal_mL58"/>
</dbReference>
<dbReference type="OrthoDB" id="6021263at2759"/>
<dbReference type="PANTHER" id="PTHR28266:SF1">
    <property type="entry name" value="LARGE RIBOSOMAL SUBUNIT PROTEIN ML58"/>
    <property type="match status" value="1"/>
</dbReference>
<feature type="region of interest" description="Disordered" evidence="1">
    <location>
        <begin position="86"/>
        <end position="128"/>
    </location>
</feature>
<accession>A0A6A5U0I2</accession>
<dbReference type="GO" id="GO:0003735">
    <property type="term" value="F:structural constituent of ribosome"/>
    <property type="evidence" value="ECO:0007669"/>
    <property type="project" value="TreeGrafter"/>
</dbReference>
<feature type="region of interest" description="Disordered" evidence="1">
    <location>
        <begin position="181"/>
        <end position="218"/>
    </location>
</feature>
<dbReference type="Proteomes" id="UP000800035">
    <property type="component" value="Unassembled WGS sequence"/>
</dbReference>
<feature type="compositionally biased region" description="Low complexity" evidence="1">
    <location>
        <begin position="100"/>
        <end position="128"/>
    </location>
</feature>
<evidence type="ECO:0000256" key="1">
    <source>
        <dbReference type="SAM" id="MobiDB-lite"/>
    </source>
</evidence>
<dbReference type="GO" id="GO:0005762">
    <property type="term" value="C:mitochondrial large ribosomal subunit"/>
    <property type="evidence" value="ECO:0007669"/>
    <property type="project" value="TreeGrafter"/>
</dbReference>
<protein>
    <recommendedName>
        <fullName evidence="4">60S ribosomal protein L20</fullName>
    </recommendedName>
</protein>
<dbReference type="PANTHER" id="PTHR28266">
    <property type="entry name" value="54S RIBOSOMAL PROTEIN L20, MITOCHONDRIAL"/>
    <property type="match status" value="1"/>
</dbReference>